<dbReference type="EMBL" id="ABWL02000013">
    <property type="protein sequence ID" value="EFE07714.1"/>
    <property type="molecule type" value="Genomic_DNA"/>
</dbReference>
<evidence type="ECO:0000313" key="1">
    <source>
        <dbReference type="EMBL" id="EFE07714.1"/>
    </source>
</evidence>
<protein>
    <submittedName>
        <fullName evidence="1">Uncharacterized protein</fullName>
    </submittedName>
</protein>
<reference evidence="1 2" key="1">
    <citation type="submission" date="2010-02" db="EMBL/GenBank/DDBJ databases">
        <authorList>
            <person name="Weinstock G."/>
            <person name="Sodergren E."/>
            <person name="Clifton S."/>
            <person name="Fulton L."/>
            <person name="Fulton B."/>
            <person name="Courtney L."/>
            <person name="Fronick C."/>
            <person name="Harrison M."/>
            <person name="Strong C."/>
            <person name="Farmer C."/>
            <person name="Delahaunty K."/>
            <person name="Markovic C."/>
            <person name="Hall O."/>
            <person name="Minx P."/>
            <person name="Tomlinson C."/>
            <person name="Mitreva M."/>
            <person name="Nelson J."/>
            <person name="Hou S."/>
            <person name="Wollam A."/>
            <person name="Pepin K.H."/>
            <person name="Johnson M."/>
            <person name="Bhonagiri V."/>
            <person name="Zhang X."/>
            <person name="Suruliraj S."/>
            <person name="Warren W."/>
            <person name="Chinwalla A."/>
            <person name="Mardis E.R."/>
            <person name="Wilson R.K."/>
        </authorList>
    </citation>
    <scope>NUCLEOTIDE SEQUENCE [LARGE SCALE GENOMIC DNA]</scope>
    <source>
        <strain evidence="1 2">ATCC 29220</strain>
    </source>
</reference>
<dbReference type="Proteomes" id="UP000003880">
    <property type="component" value="Unassembled WGS sequence"/>
</dbReference>
<evidence type="ECO:0000313" key="2">
    <source>
        <dbReference type="Proteomes" id="UP000003880"/>
    </source>
</evidence>
<dbReference type="AlphaFoldDB" id="D4BEG4"/>
<name>D4BEG4_9ENTR</name>
<organism evidence="1 2">
    <name type="scientific">Citrobacter youngae ATCC 29220</name>
    <dbReference type="NCBI Taxonomy" id="500640"/>
    <lineage>
        <taxon>Bacteria</taxon>
        <taxon>Pseudomonadati</taxon>
        <taxon>Pseudomonadota</taxon>
        <taxon>Gammaproteobacteria</taxon>
        <taxon>Enterobacterales</taxon>
        <taxon>Enterobacteriaceae</taxon>
        <taxon>Citrobacter</taxon>
        <taxon>Citrobacter freundii complex</taxon>
    </lineage>
</organism>
<dbReference type="HOGENOM" id="CLU_3197849_0_0_6"/>
<accession>D4BEG4</accession>
<sequence length="45" mass="5144">MRQPVPVIIMVAPSRMRRSSFSVSLPRSLYCQHSAASLFTMHGFY</sequence>
<gene>
    <name evidence="1" type="ORF">CIT292_08897</name>
</gene>
<proteinExistence type="predicted"/>
<comment type="caution">
    <text evidence="1">The sequence shown here is derived from an EMBL/GenBank/DDBJ whole genome shotgun (WGS) entry which is preliminary data.</text>
</comment>